<dbReference type="Gene3D" id="3.40.630.30">
    <property type="match status" value="1"/>
</dbReference>
<feature type="non-terminal residue" evidence="1">
    <location>
        <position position="82"/>
    </location>
</feature>
<dbReference type="EMBL" id="WIXE01013494">
    <property type="protein sequence ID" value="KAK5975067.1"/>
    <property type="molecule type" value="Genomic_DNA"/>
</dbReference>
<dbReference type="AlphaFoldDB" id="A0AAN8FA82"/>
<proteinExistence type="predicted"/>
<evidence type="ECO:0000313" key="2">
    <source>
        <dbReference type="Proteomes" id="UP001331761"/>
    </source>
</evidence>
<protein>
    <submittedName>
        <fullName evidence="1">Uncharacterized protein</fullName>
    </submittedName>
</protein>
<comment type="caution">
    <text evidence="1">The sequence shown here is derived from an EMBL/GenBank/DDBJ whole genome shotgun (WGS) entry which is preliminary data.</text>
</comment>
<organism evidence="1 2">
    <name type="scientific">Trichostrongylus colubriformis</name>
    <name type="common">Black scour worm</name>
    <dbReference type="NCBI Taxonomy" id="6319"/>
    <lineage>
        <taxon>Eukaryota</taxon>
        <taxon>Metazoa</taxon>
        <taxon>Ecdysozoa</taxon>
        <taxon>Nematoda</taxon>
        <taxon>Chromadorea</taxon>
        <taxon>Rhabditida</taxon>
        <taxon>Rhabditina</taxon>
        <taxon>Rhabditomorpha</taxon>
        <taxon>Strongyloidea</taxon>
        <taxon>Trichostrongylidae</taxon>
        <taxon>Trichostrongylus</taxon>
    </lineage>
</organism>
<dbReference type="InterPro" id="IPR016181">
    <property type="entry name" value="Acyl_CoA_acyltransferase"/>
</dbReference>
<dbReference type="Proteomes" id="UP001331761">
    <property type="component" value="Unassembled WGS sequence"/>
</dbReference>
<reference evidence="1 2" key="1">
    <citation type="submission" date="2019-10" db="EMBL/GenBank/DDBJ databases">
        <title>Assembly and Annotation for the nematode Trichostrongylus colubriformis.</title>
        <authorList>
            <person name="Martin J."/>
        </authorList>
    </citation>
    <scope>NUCLEOTIDE SEQUENCE [LARGE SCALE GENOMIC DNA]</scope>
    <source>
        <strain evidence="1">G859</strain>
        <tissue evidence="1">Whole worm</tissue>
    </source>
</reference>
<accession>A0AAN8FA82</accession>
<dbReference type="SUPFAM" id="SSF55729">
    <property type="entry name" value="Acyl-CoA N-acyltransferases (Nat)"/>
    <property type="match status" value="1"/>
</dbReference>
<evidence type="ECO:0000313" key="1">
    <source>
        <dbReference type="EMBL" id="KAK5975067.1"/>
    </source>
</evidence>
<sequence>MQTVTPAYTIRRATMADHDAFLAIMVEAYTKSEPLARALNVSIEDAEEFCRSFLPHYLPQGYSLAMESGGQMIGAYLMQLVE</sequence>
<name>A0AAN8FA82_TRICO</name>
<gene>
    <name evidence="1" type="ORF">GCK32_022457</name>
</gene>
<keyword evidence="2" id="KW-1185">Reference proteome</keyword>